<evidence type="ECO:0000313" key="2">
    <source>
        <dbReference type="EMBL" id="KZP33019.1"/>
    </source>
</evidence>
<keyword evidence="3" id="KW-1185">Reference proteome</keyword>
<dbReference type="PANTHER" id="PTHR37450">
    <property type="entry name" value="CIPC PROTEIN"/>
    <property type="match status" value="1"/>
</dbReference>
<reference evidence="2 3" key="1">
    <citation type="journal article" date="2016" name="Mol. Biol. Evol.">
        <title>Comparative Genomics of Early-Diverging Mushroom-Forming Fungi Provides Insights into the Origins of Lignocellulose Decay Capabilities.</title>
        <authorList>
            <person name="Nagy L.G."/>
            <person name="Riley R."/>
            <person name="Tritt A."/>
            <person name="Adam C."/>
            <person name="Daum C."/>
            <person name="Floudas D."/>
            <person name="Sun H."/>
            <person name="Yadav J.S."/>
            <person name="Pangilinan J."/>
            <person name="Larsson K.H."/>
            <person name="Matsuura K."/>
            <person name="Barry K."/>
            <person name="Labutti K."/>
            <person name="Kuo R."/>
            <person name="Ohm R.A."/>
            <person name="Bhattacharya S.S."/>
            <person name="Shirouzu T."/>
            <person name="Yoshinaga Y."/>
            <person name="Martin F.M."/>
            <person name="Grigoriev I.V."/>
            <person name="Hibbett D.S."/>
        </authorList>
    </citation>
    <scope>NUCLEOTIDE SEQUENCE [LARGE SCALE GENOMIC DNA]</scope>
    <source>
        <strain evidence="2 3">CBS 109695</strain>
    </source>
</reference>
<sequence length="111" mass="12274">MGWFDGAKDQADQYNDTQDNLGQHQASKVHELIGGAAAYEAAKAYENRDGGSKAGSHAEAKEIMAGLAGAFIDREVETRGMDTFDKEKAKYEARKNAQNHINNYSEQDYNQ</sequence>
<feature type="compositionally biased region" description="Basic and acidic residues" evidence="1">
    <location>
        <begin position="1"/>
        <end position="11"/>
    </location>
</feature>
<accession>A0A166VSJ2</accession>
<dbReference type="Proteomes" id="UP000076532">
    <property type="component" value="Unassembled WGS sequence"/>
</dbReference>
<organism evidence="2 3">
    <name type="scientific">Athelia psychrophila</name>
    <dbReference type="NCBI Taxonomy" id="1759441"/>
    <lineage>
        <taxon>Eukaryota</taxon>
        <taxon>Fungi</taxon>
        <taxon>Dikarya</taxon>
        <taxon>Basidiomycota</taxon>
        <taxon>Agaricomycotina</taxon>
        <taxon>Agaricomycetes</taxon>
        <taxon>Agaricomycetidae</taxon>
        <taxon>Atheliales</taxon>
        <taxon>Atheliaceae</taxon>
        <taxon>Athelia</taxon>
    </lineage>
</organism>
<dbReference type="OrthoDB" id="9895617at2759"/>
<dbReference type="Pfam" id="PF12585">
    <property type="entry name" value="DUF3759"/>
    <property type="match status" value="1"/>
</dbReference>
<dbReference type="PANTHER" id="PTHR37450:SF1">
    <property type="entry name" value="CIPC PROTEIN"/>
    <property type="match status" value="1"/>
</dbReference>
<dbReference type="InterPro" id="IPR022234">
    <property type="entry name" value="DUF3759"/>
</dbReference>
<dbReference type="EMBL" id="KV417484">
    <property type="protein sequence ID" value="KZP33019.1"/>
    <property type="molecule type" value="Genomic_DNA"/>
</dbReference>
<gene>
    <name evidence="2" type="ORF">FIBSPDRAFT_924991</name>
</gene>
<feature type="region of interest" description="Disordered" evidence="1">
    <location>
        <begin position="1"/>
        <end position="28"/>
    </location>
</feature>
<dbReference type="STRING" id="436010.A0A166VSJ2"/>
<name>A0A166VSJ2_9AGAM</name>
<evidence type="ECO:0000256" key="1">
    <source>
        <dbReference type="SAM" id="MobiDB-lite"/>
    </source>
</evidence>
<protein>
    <submittedName>
        <fullName evidence="2">CipC1 protein</fullName>
    </submittedName>
</protein>
<evidence type="ECO:0000313" key="3">
    <source>
        <dbReference type="Proteomes" id="UP000076532"/>
    </source>
</evidence>
<feature type="compositionally biased region" description="Polar residues" evidence="1">
    <location>
        <begin position="96"/>
        <end position="111"/>
    </location>
</feature>
<feature type="region of interest" description="Disordered" evidence="1">
    <location>
        <begin position="92"/>
        <end position="111"/>
    </location>
</feature>
<feature type="compositionally biased region" description="Polar residues" evidence="1">
    <location>
        <begin position="12"/>
        <end position="26"/>
    </location>
</feature>
<proteinExistence type="predicted"/>
<dbReference type="AlphaFoldDB" id="A0A166VSJ2"/>